<feature type="region of interest" description="Disordered" evidence="1">
    <location>
        <begin position="50"/>
        <end position="112"/>
    </location>
</feature>
<feature type="compositionally biased region" description="Basic and acidic residues" evidence="1">
    <location>
        <begin position="50"/>
        <end position="62"/>
    </location>
</feature>
<sequence length="536" mass="58758">MAPASSNPGPYSLPDRNEVQLSAEDDWTRVKGSRMKARLEELQLQLQAYEEQKAKGEVEGRDASPPSPPSSSAACLHLHTTPPSEHNTGTNNTKPRSINPASPSTPTDVVGDMDPSQYAKAIDQLSREIDLIGNEDSQWFVDSTSLSQHRDASSYIQPSIPTPPVSIGQCPPMPAYMPEGPSNPNNEPASLSQSILQDFHRFQIQLLAKINNTSEAASMAHNDKVSAAKSPFALEQSQWSLYATDTAAAAQTIMPNIDPTTGNSFSVSLSDFDELDNMMELTTSSGDPPNTSWRPSQQFSGLETTPHSQRAEDSIQQQSSINNDTPSITSEGAKSDRYNAFVRQPSTQTSSLETEELLEAAIAGLETLGFTSVDSFAETYYNSNFDQSSLLAGEQSMSRKRRLPRMLSQVLDSAQSWDPRDRRGLNEEVFRTAESLLVAEGKNLDERSLEASINSIMQAAQCPGKGTPPQQNATEIKKVLQNELPNLWPMMMALTGGNRAFRQRDRSNMVLAAIIILHCSSKMTKQKLLDFLDVCL</sequence>
<dbReference type="AlphaFoldDB" id="A0AAE8SMT9"/>
<comment type="caution">
    <text evidence="2">The sequence shown here is derived from an EMBL/GenBank/DDBJ whole genome shotgun (WGS) entry which is preliminary data.</text>
</comment>
<feature type="region of interest" description="Disordered" evidence="1">
    <location>
        <begin position="279"/>
        <end position="337"/>
    </location>
</feature>
<reference evidence="2" key="1">
    <citation type="submission" date="2018-03" db="EMBL/GenBank/DDBJ databases">
        <authorList>
            <person name="Guldener U."/>
        </authorList>
    </citation>
    <scope>NUCLEOTIDE SEQUENCE</scope>
</reference>
<proteinExistence type="predicted"/>
<protein>
    <submittedName>
        <fullName evidence="2">Uncharacterized protein</fullName>
    </submittedName>
</protein>
<name>A0AAE8SMT9_9HYPO</name>
<dbReference type="EMBL" id="ONZP01000485">
    <property type="protein sequence ID" value="SPJ85572.1"/>
    <property type="molecule type" value="Genomic_DNA"/>
</dbReference>
<feature type="compositionally biased region" description="Polar residues" evidence="1">
    <location>
        <begin position="81"/>
        <end position="107"/>
    </location>
</feature>
<accession>A0AAE8SMT9</accession>
<dbReference type="Proteomes" id="UP001187734">
    <property type="component" value="Unassembled WGS sequence"/>
</dbReference>
<feature type="region of interest" description="Disordered" evidence="1">
    <location>
        <begin position="1"/>
        <end position="25"/>
    </location>
</feature>
<evidence type="ECO:0000313" key="2">
    <source>
        <dbReference type="EMBL" id="SPJ85572.1"/>
    </source>
</evidence>
<feature type="compositionally biased region" description="Polar residues" evidence="1">
    <location>
        <begin position="280"/>
        <end position="332"/>
    </location>
</feature>
<evidence type="ECO:0000313" key="3">
    <source>
        <dbReference type="Proteomes" id="UP001187734"/>
    </source>
</evidence>
<keyword evidence="3" id="KW-1185">Reference proteome</keyword>
<evidence type="ECO:0000256" key="1">
    <source>
        <dbReference type="SAM" id="MobiDB-lite"/>
    </source>
</evidence>
<gene>
    <name evidence="2" type="ORF">FTOL_11353</name>
</gene>
<organism evidence="2 3">
    <name type="scientific">Fusarium torulosum</name>
    <dbReference type="NCBI Taxonomy" id="33205"/>
    <lineage>
        <taxon>Eukaryota</taxon>
        <taxon>Fungi</taxon>
        <taxon>Dikarya</taxon>
        <taxon>Ascomycota</taxon>
        <taxon>Pezizomycotina</taxon>
        <taxon>Sordariomycetes</taxon>
        <taxon>Hypocreomycetidae</taxon>
        <taxon>Hypocreales</taxon>
        <taxon>Nectriaceae</taxon>
        <taxon>Fusarium</taxon>
    </lineage>
</organism>